<feature type="domain" description="Pseudouridine synthase I TruA alpha/beta" evidence="20">
    <location>
        <begin position="206"/>
        <end position="309"/>
    </location>
</feature>
<dbReference type="GeneID" id="113210034"/>
<reference evidence="22" key="1">
    <citation type="submission" date="2025-08" db="UniProtKB">
        <authorList>
            <consortium name="RefSeq"/>
        </authorList>
    </citation>
    <scope>IDENTIFICATION</scope>
    <source>
        <tissue evidence="22">Whole organism</tissue>
    </source>
</reference>
<dbReference type="InterPro" id="IPR020097">
    <property type="entry name" value="PsdUridine_synth_TruA_a/b_dom"/>
</dbReference>
<comment type="subcellular location">
    <subcellularLocation>
        <location evidence="2">Nucleus</location>
    </subcellularLocation>
</comment>
<dbReference type="GO" id="GO:0003723">
    <property type="term" value="F:RNA binding"/>
    <property type="evidence" value="ECO:0007669"/>
    <property type="project" value="InterPro"/>
</dbReference>
<evidence type="ECO:0000256" key="1">
    <source>
        <dbReference type="ARBA" id="ARBA00001166"/>
    </source>
</evidence>
<evidence type="ECO:0000256" key="17">
    <source>
        <dbReference type="ARBA" id="ARBA00081344"/>
    </source>
</evidence>
<dbReference type="NCBIfam" id="TIGR00071">
    <property type="entry name" value="hisT_truA"/>
    <property type="match status" value="1"/>
</dbReference>
<evidence type="ECO:0000256" key="10">
    <source>
        <dbReference type="ARBA" id="ARBA00053709"/>
    </source>
</evidence>
<evidence type="ECO:0000256" key="14">
    <source>
        <dbReference type="ARBA" id="ARBA00075153"/>
    </source>
</evidence>
<evidence type="ECO:0000256" key="11">
    <source>
        <dbReference type="ARBA" id="ARBA00064589"/>
    </source>
</evidence>
<comment type="function">
    <text evidence="10">Pseudouridylate synthase that catalyzes pseudouridylation of tRNAs and mRNAs. Acts on positions 27/28 in the anticodon stem and also positions 34 and 36 in the anticodon of an intron containing tRNA. Also catalyzes pseudouridylation of mRNAs: mediates pseudouridylation of mRNAs with the consensus sequence 5'-UGUAG-3'. Acts as a regulator of pre-mRNA splicing by mediating pseudouridylation of pre-mRNAs at locations associated with alternatively spliced regions. Pseudouridylation of pre-mRNAs near splice sites directly regulates mRNA splicing and mRNA 3'-end processing. Involved in regulation of nuclear receptor activity through pseudouridylation of SRA1 mRNA.</text>
</comment>
<accession>A0A9C6XS52</accession>
<dbReference type="InterPro" id="IPR020103">
    <property type="entry name" value="PsdUridine_synth_cat_dom_sf"/>
</dbReference>
<sequence length="399" mass="46138">MLCVRTYCAAFLRRSSTYTSSVSDDHASNITYKERNDTNSNEQENQQTNSTFERVKRYALLLSYHGANYLGIQYNAHGPTIEAELFSAFVKAGIVTQYDSKNPRFVLGYSRASRTDSGVSALRQTVALNTSNQINVDEINSYLPSDIRVLGFKKVIKSFDAQKWCDNRSYSYIMPSFAFCHWRKESNPRTSYRIDADTLTMANQIFKEFEGSHKFHNYTEKRDIWDSRSVRSIVSASISEPILYDNIEMVALHIKGRSFMLHQIRRIVGMIIALMRGKAPFDFIHKSFNSPILPAPTAPSLGLMLEKQYFEGYNRIHGHQNEPLIWDEYDEEVEKFKNEVVVPRIVQLEQKENTMEDFLDDIRKHGFRVSEDSSKCIVIGDWEGLDLDEEDKKIIAKYQ</sequence>
<keyword evidence="4" id="KW-0507">mRNA processing</keyword>
<evidence type="ECO:0000256" key="19">
    <source>
        <dbReference type="PIRSR" id="PIRSR641708-2"/>
    </source>
</evidence>
<dbReference type="GO" id="GO:0160147">
    <property type="term" value="F:tRNA pseudouridine(38-40) synthase activity"/>
    <property type="evidence" value="ECO:0007669"/>
    <property type="project" value="UniProtKB-EC"/>
</dbReference>
<dbReference type="CDD" id="cd02568">
    <property type="entry name" value="PseudoU_synth_PUS1_PUS2"/>
    <property type="match status" value="1"/>
</dbReference>
<evidence type="ECO:0000256" key="3">
    <source>
        <dbReference type="ARBA" id="ARBA00009375"/>
    </source>
</evidence>
<evidence type="ECO:0000256" key="13">
    <source>
        <dbReference type="ARBA" id="ARBA00068582"/>
    </source>
</evidence>
<evidence type="ECO:0000256" key="16">
    <source>
        <dbReference type="ARBA" id="ARBA00080849"/>
    </source>
</evidence>
<comment type="catalytic activity">
    <reaction evidence="9">
        <text>uridine(38/39/40) in tRNA = pseudouridine(38/39/40) in tRNA</text>
        <dbReference type="Rhea" id="RHEA:22376"/>
        <dbReference type="Rhea" id="RHEA-COMP:10085"/>
        <dbReference type="Rhea" id="RHEA-COMP:10087"/>
        <dbReference type="ChEBI" id="CHEBI:65314"/>
        <dbReference type="ChEBI" id="CHEBI:65315"/>
        <dbReference type="EC" id="5.4.99.12"/>
    </reaction>
</comment>
<feature type="binding site" evidence="19">
    <location>
        <position position="170"/>
    </location>
    <ligand>
        <name>substrate</name>
    </ligand>
</feature>
<comment type="catalytic activity">
    <reaction evidence="8">
        <text>a uridine in tRNA = a pseudouridine in tRNA</text>
        <dbReference type="Rhea" id="RHEA:54572"/>
        <dbReference type="Rhea" id="RHEA-COMP:13339"/>
        <dbReference type="Rhea" id="RHEA-COMP:13934"/>
        <dbReference type="ChEBI" id="CHEBI:65314"/>
        <dbReference type="ChEBI" id="CHEBI:65315"/>
    </reaction>
</comment>
<evidence type="ECO:0000256" key="5">
    <source>
        <dbReference type="ARBA" id="ARBA00022694"/>
    </source>
</evidence>
<dbReference type="EC" id="5.4.99.12" evidence="12"/>
<dbReference type="PANTHER" id="PTHR11142:SF4">
    <property type="entry name" value="PSEUDOURIDYLATE SYNTHASE 1 HOMOLOG"/>
    <property type="match status" value="1"/>
</dbReference>
<dbReference type="OrthoDB" id="7777282at2759"/>
<dbReference type="GO" id="GO:0006397">
    <property type="term" value="P:mRNA processing"/>
    <property type="evidence" value="ECO:0007669"/>
    <property type="project" value="UniProtKB-KW"/>
</dbReference>
<evidence type="ECO:0000256" key="8">
    <source>
        <dbReference type="ARBA" id="ARBA00036943"/>
    </source>
</evidence>
<keyword evidence="5" id="KW-0819">tRNA processing</keyword>
<dbReference type="GO" id="GO:0005634">
    <property type="term" value="C:nucleus"/>
    <property type="evidence" value="ECO:0007669"/>
    <property type="project" value="UniProtKB-SubCell"/>
</dbReference>
<dbReference type="Gene3D" id="3.30.70.660">
    <property type="entry name" value="Pseudouridine synthase I, catalytic domain, C-terminal subdomain"/>
    <property type="match status" value="1"/>
</dbReference>
<evidence type="ECO:0000256" key="9">
    <source>
        <dbReference type="ARBA" id="ARBA00052184"/>
    </source>
</evidence>
<evidence type="ECO:0000256" key="15">
    <source>
        <dbReference type="ARBA" id="ARBA00079087"/>
    </source>
</evidence>
<dbReference type="GO" id="GO:1990481">
    <property type="term" value="P:mRNA pseudouridine synthesis"/>
    <property type="evidence" value="ECO:0007669"/>
    <property type="project" value="TreeGrafter"/>
</dbReference>
<evidence type="ECO:0000256" key="2">
    <source>
        <dbReference type="ARBA" id="ARBA00004123"/>
    </source>
</evidence>
<dbReference type="InterPro" id="IPR020094">
    <property type="entry name" value="TruA/RsuA/RluB/E/F_N"/>
</dbReference>
<evidence type="ECO:0000313" key="21">
    <source>
        <dbReference type="Proteomes" id="UP000504606"/>
    </source>
</evidence>
<comment type="catalytic activity">
    <reaction evidence="1">
        <text>a uridine in mRNA = a pseudouridine in mRNA</text>
        <dbReference type="Rhea" id="RHEA:56644"/>
        <dbReference type="Rhea" id="RHEA-COMP:14658"/>
        <dbReference type="Rhea" id="RHEA-COMP:14659"/>
        <dbReference type="ChEBI" id="CHEBI:65314"/>
        <dbReference type="ChEBI" id="CHEBI:65315"/>
    </reaction>
</comment>
<dbReference type="PANTHER" id="PTHR11142">
    <property type="entry name" value="PSEUDOURIDYLATE SYNTHASE"/>
    <property type="match status" value="1"/>
</dbReference>
<dbReference type="Proteomes" id="UP000504606">
    <property type="component" value="Unplaced"/>
</dbReference>
<name>A0A9C6XS52_FRAOC</name>
<dbReference type="Gene3D" id="3.30.70.580">
    <property type="entry name" value="Pseudouridine synthase I, catalytic domain, N-terminal subdomain"/>
    <property type="match status" value="1"/>
</dbReference>
<dbReference type="KEGG" id="foc:113210034"/>
<evidence type="ECO:0000256" key="4">
    <source>
        <dbReference type="ARBA" id="ARBA00022664"/>
    </source>
</evidence>
<dbReference type="AlphaFoldDB" id="A0A9C6XS52"/>
<protein>
    <recommendedName>
        <fullName evidence="13">Pseudouridylate synthase 1 homolog</fullName>
        <ecNumber evidence="12">5.4.99.12</ecNumber>
    </recommendedName>
    <alternativeName>
        <fullName evidence="14">tRNA pseudouridine synthase 1</fullName>
    </alternativeName>
    <alternativeName>
        <fullName evidence="17">tRNA pseudouridine(38-40) synthase</fullName>
    </alternativeName>
    <alternativeName>
        <fullName evidence="15">tRNA pseudouridylate synthase I</fullName>
    </alternativeName>
    <alternativeName>
        <fullName evidence="16">tRNA-uridine isomerase I</fullName>
    </alternativeName>
</protein>
<comment type="similarity">
    <text evidence="3">Belongs to the tRNA pseudouridine synthase TruA family.</text>
</comment>
<dbReference type="GO" id="GO:0031119">
    <property type="term" value="P:tRNA pseudouridine synthesis"/>
    <property type="evidence" value="ECO:0007669"/>
    <property type="project" value="InterPro"/>
</dbReference>
<evidence type="ECO:0000256" key="7">
    <source>
        <dbReference type="ARBA" id="ARBA00023242"/>
    </source>
</evidence>
<dbReference type="Pfam" id="PF01416">
    <property type="entry name" value="PseudoU_synth_1"/>
    <property type="match status" value="1"/>
</dbReference>
<dbReference type="InterPro" id="IPR001406">
    <property type="entry name" value="PsdUridine_synth_TruA"/>
</dbReference>
<evidence type="ECO:0000313" key="22">
    <source>
        <dbReference type="RefSeq" id="XP_052129000.1"/>
    </source>
</evidence>
<gene>
    <name evidence="22" type="primary">LOC113210034</name>
</gene>
<dbReference type="SUPFAM" id="SSF55120">
    <property type="entry name" value="Pseudouridine synthase"/>
    <property type="match status" value="1"/>
</dbReference>
<keyword evidence="7" id="KW-0539">Nucleus</keyword>
<dbReference type="RefSeq" id="XP_052129000.1">
    <property type="nucleotide sequence ID" value="XM_052273040.1"/>
</dbReference>
<dbReference type="FunFam" id="3.30.70.580:FF:000002">
    <property type="entry name" value="tRNA pseudouridine synthase"/>
    <property type="match status" value="1"/>
</dbReference>
<evidence type="ECO:0000256" key="6">
    <source>
        <dbReference type="ARBA" id="ARBA00023235"/>
    </source>
</evidence>
<dbReference type="InterPro" id="IPR020095">
    <property type="entry name" value="PsdUridine_synth_TruA_C"/>
</dbReference>
<feature type="active site" description="Nucleophile" evidence="18">
    <location>
        <position position="116"/>
    </location>
</feature>
<dbReference type="FunFam" id="3.30.70.660:FF:000002">
    <property type="entry name" value="tRNA pseudouridine synthase"/>
    <property type="match status" value="1"/>
</dbReference>
<dbReference type="InterPro" id="IPR041708">
    <property type="entry name" value="PUS1/PUS2-like"/>
</dbReference>
<evidence type="ECO:0000256" key="12">
    <source>
        <dbReference type="ARBA" id="ARBA00066509"/>
    </source>
</evidence>
<evidence type="ECO:0000259" key="20">
    <source>
        <dbReference type="Pfam" id="PF01416"/>
    </source>
</evidence>
<evidence type="ECO:0000256" key="18">
    <source>
        <dbReference type="PIRSR" id="PIRSR641708-1"/>
    </source>
</evidence>
<organism evidence="21 22">
    <name type="scientific">Frankliniella occidentalis</name>
    <name type="common">Western flower thrips</name>
    <name type="synonym">Euthrips occidentalis</name>
    <dbReference type="NCBI Taxonomy" id="133901"/>
    <lineage>
        <taxon>Eukaryota</taxon>
        <taxon>Metazoa</taxon>
        <taxon>Ecdysozoa</taxon>
        <taxon>Arthropoda</taxon>
        <taxon>Hexapoda</taxon>
        <taxon>Insecta</taxon>
        <taxon>Pterygota</taxon>
        <taxon>Neoptera</taxon>
        <taxon>Paraneoptera</taxon>
        <taxon>Thysanoptera</taxon>
        <taxon>Terebrantia</taxon>
        <taxon>Thripoidea</taxon>
        <taxon>Thripidae</taxon>
        <taxon>Frankliniella</taxon>
    </lineage>
</organism>
<keyword evidence="21" id="KW-1185">Reference proteome</keyword>
<proteinExistence type="inferred from homology"/>
<comment type="subunit">
    <text evidence="11">Monomer. Forms a complex with RARG and the SRA1 RNA in the nucleus.</text>
</comment>
<keyword evidence="6" id="KW-0413">Isomerase</keyword>